<name>A0ABW2P5B7_9ACTN</name>
<accession>A0ABW2P5B7</accession>
<evidence type="ECO:0000313" key="1">
    <source>
        <dbReference type="EMBL" id="MFC7384424.1"/>
    </source>
</evidence>
<gene>
    <name evidence="1" type="ORF">ACFQSB_19590</name>
</gene>
<dbReference type="Proteomes" id="UP001596496">
    <property type="component" value="Unassembled WGS sequence"/>
</dbReference>
<protein>
    <submittedName>
        <fullName evidence="1">Uncharacterized protein</fullName>
    </submittedName>
</protein>
<dbReference type="EMBL" id="JBHTCG010000012">
    <property type="protein sequence ID" value="MFC7384424.1"/>
    <property type="molecule type" value="Genomic_DNA"/>
</dbReference>
<comment type="caution">
    <text evidence="1">The sequence shown here is derived from an EMBL/GenBank/DDBJ whole genome shotgun (WGS) entry which is preliminary data.</text>
</comment>
<reference evidence="2" key="1">
    <citation type="journal article" date="2019" name="Int. J. Syst. Evol. Microbiol.">
        <title>The Global Catalogue of Microorganisms (GCM) 10K type strain sequencing project: providing services to taxonomists for standard genome sequencing and annotation.</title>
        <authorList>
            <consortium name="The Broad Institute Genomics Platform"/>
            <consortium name="The Broad Institute Genome Sequencing Center for Infectious Disease"/>
            <person name="Wu L."/>
            <person name="Ma J."/>
        </authorList>
    </citation>
    <scope>NUCLEOTIDE SEQUENCE [LARGE SCALE GENOMIC DNA]</scope>
    <source>
        <strain evidence="2">CECT 7649</strain>
    </source>
</reference>
<dbReference type="RefSeq" id="WP_380828184.1">
    <property type="nucleotide sequence ID" value="NZ_JBHTCG010000012.1"/>
</dbReference>
<evidence type="ECO:0000313" key="2">
    <source>
        <dbReference type="Proteomes" id="UP001596496"/>
    </source>
</evidence>
<proteinExistence type="predicted"/>
<sequence length="126" mass="13513">MRNALDRRHAPGPSDRGFPGARWPARAVLVVALSAAAAGTPAPAGAAAVPREARAIAVTGDRGPIVIGNGRHNYSYAQVHSPTYMRGIQHVSNASVIGHSPAQVAICRKRHRICRISEKLWIGRRR</sequence>
<keyword evidence="2" id="KW-1185">Reference proteome</keyword>
<organism evidence="1 2">
    <name type="scientific">Sphaerisporangium rhizosphaerae</name>
    <dbReference type="NCBI Taxonomy" id="2269375"/>
    <lineage>
        <taxon>Bacteria</taxon>
        <taxon>Bacillati</taxon>
        <taxon>Actinomycetota</taxon>
        <taxon>Actinomycetes</taxon>
        <taxon>Streptosporangiales</taxon>
        <taxon>Streptosporangiaceae</taxon>
        <taxon>Sphaerisporangium</taxon>
    </lineage>
</organism>